<organism evidence="1 2">
    <name type="scientific">Phenylobacterium deserti</name>
    <dbReference type="NCBI Taxonomy" id="1914756"/>
    <lineage>
        <taxon>Bacteria</taxon>
        <taxon>Pseudomonadati</taxon>
        <taxon>Pseudomonadota</taxon>
        <taxon>Alphaproteobacteria</taxon>
        <taxon>Caulobacterales</taxon>
        <taxon>Caulobacteraceae</taxon>
        <taxon>Phenylobacterium</taxon>
    </lineage>
</organism>
<protein>
    <submittedName>
        <fullName evidence="1">Uncharacterized protein</fullName>
    </submittedName>
</protein>
<sequence length="147" mass="16136">MPATMKRHALGLDRIAALPPEPYATGPTITGKTQVKLVPPEQIDALCRAAFANASTALGLKLTVSADGRYRECYDIVNDVVLVPKYPSKAEQKRLFEHGMGHARGGTHEPGLGHGLWWDAPWKTRNIFAQGPVNPPAVQTENIFRKR</sequence>
<dbReference type="EMBL" id="QFYR01000003">
    <property type="protein sequence ID" value="RAK52135.1"/>
    <property type="molecule type" value="Genomic_DNA"/>
</dbReference>
<evidence type="ECO:0000313" key="1">
    <source>
        <dbReference type="EMBL" id="RAK52135.1"/>
    </source>
</evidence>
<dbReference type="RefSeq" id="WP_111515459.1">
    <property type="nucleotide sequence ID" value="NZ_QFYR01000003.1"/>
</dbReference>
<gene>
    <name evidence="1" type="ORF">DJ018_13345</name>
</gene>
<keyword evidence="2" id="KW-1185">Reference proteome</keyword>
<dbReference type="Proteomes" id="UP000249725">
    <property type="component" value="Unassembled WGS sequence"/>
</dbReference>
<accession>A0A328AC02</accession>
<evidence type="ECO:0000313" key="2">
    <source>
        <dbReference type="Proteomes" id="UP000249725"/>
    </source>
</evidence>
<comment type="caution">
    <text evidence="1">The sequence shown here is derived from an EMBL/GenBank/DDBJ whole genome shotgun (WGS) entry which is preliminary data.</text>
</comment>
<reference evidence="2" key="1">
    <citation type="submission" date="2018-05" db="EMBL/GenBank/DDBJ databases">
        <authorList>
            <person name="Li X."/>
        </authorList>
    </citation>
    <scope>NUCLEOTIDE SEQUENCE [LARGE SCALE GENOMIC DNA]</scope>
    <source>
        <strain evidence="2">YIM 73061</strain>
    </source>
</reference>
<dbReference type="AlphaFoldDB" id="A0A328AC02"/>
<proteinExistence type="predicted"/>
<name>A0A328AC02_9CAUL</name>